<comment type="caution">
    <text evidence="1">The sequence shown here is derived from an EMBL/GenBank/DDBJ whole genome shotgun (WGS) entry which is preliminary data.</text>
</comment>
<evidence type="ECO:0000313" key="1">
    <source>
        <dbReference type="EMBL" id="MBA2117749.1"/>
    </source>
</evidence>
<name>A0A7V8VA29_9BACT</name>
<reference evidence="1 2" key="1">
    <citation type="submission" date="2020-05" db="EMBL/GenBank/DDBJ databases">
        <title>Bremerella alba sp. nov., a novel planctomycete isolated from the surface of the macroalga Fucus spiralis.</title>
        <authorList>
            <person name="Godinho O."/>
            <person name="Botelho R."/>
            <person name="Albuquerque L."/>
            <person name="Wiegand S."/>
            <person name="Da Costa M.S."/>
            <person name="Lobo-Da-Cunha A."/>
            <person name="Jogler C."/>
            <person name="Lage O.M."/>
        </authorList>
    </citation>
    <scope>NUCLEOTIDE SEQUENCE [LARGE SCALE GENOMIC DNA]</scope>
    <source>
        <strain evidence="1 2">FF15</strain>
    </source>
</reference>
<dbReference type="EMBL" id="JABRWO010000019">
    <property type="protein sequence ID" value="MBA2117749.1"/>
    <property type="molecule type" value="Genomic_DNA"/>
</dbReference>
<evidence type="ECO:0000313" key="2">
    <source>
        <dbReference type="Proteomes" id="UP000551616"/>
    </source>
</evidence>
<dbReference type="AlphaFoldDB" id="A0A7V8VA29"/>
<organism evidence="1 2">
    <name type="scientific">Bremerella alba</name>
    <dbReference type="NCBI Taxonomy" id="980252"/>
    <lineage>
        <taxon>Bacteria</taxon>
        <taxon>Pseudomonadati</taxon>
        <taxon>Planctomycetota</taxon>
        <taxon>Planctomycetia</taxon>
        <taxon>Pirellulales</taxon>
        <taxon>Pirellulaceae</taxon>
        <taxon>Bremerella</taxon>
    </lineage>
</organism>
<dbReference type="Proteomes" id="UP000551616">
    <property type="component" value="Unassembled WGS sequence"/>
</dbReference>
<accession>A0A7V8VA29</accession>
<protein>
    <submittedName>
        <fullName evidence="1">Uncharacterized protein</fullName>
    </submittedName>
</protein>
<gene>
    <name evidence="1" type="ORF">HOV93_49510</name>
</gene>
<proteinExistence type="predicted"/>
<keyword evidence="2" id="KW-1185">Reference proteome</keyword>
<sequence>MSRQLFLCIGYATGAILLLPAVTILAVLVFEGNQTMGGCAAKKRSQGTPLFPILLVSRVS</sequence>